<comment type="caution">
    <text evidence="2">The sequence shown here is derived from an EMBL/GenBank/DDBJ whole genome shotgun (WGS) entry which is preliminary data.</text>
</comment>
<dbReference type="SUPFAM" id="SSF53756">
    <property type="entry name" value="UDP-Glycosyltransferase/glycogen phosphorylase"/>
    <property type="match status" value="1"/>
</dbReference>
<sequence length="401" mass="44707">MAAAASVEAFPRQKRQTRSETMLKIAMITNHPPPFRIPVYEKIAQMPDIDLQLIFCSMREPNRQWKLPPLNFDHVFLQERFIARGDNFIHHNFDVIPVLNRFAPDVVVTTGFNPTYLYAFAYALAKGAAHVPMTDGTDASEESLSRWHKAIRRFVYRRSQSFISASIGGRRLYESYGIPSRRCFESCLCINNEVYMNAPADDEKPFDFLFCGRVVEGKNPLFALNVAEDAARRLGRRMRILFVGSGEQEEAIRQEALLRCDLVEAEFNGFASQHELPALYRSARIFLFPTLADVWGVVANEACAAGLPVIVSPYAGVANELVLDGENGFVCELDVSLWSELAALLLSQPAVYQRFSRRSSAIAGQYTFEHAAAGVVAACRSALVQDKPGRNLTPSESAGLG</sequence>
<dbReference type="PANTHER" id="PTHR45947">
    <property type="entry name" value="SULFOQUINOVOSYL TRANSFERASE SQD2"/>
    <property type="match status" value="1"/>
</dbReference>
<proteinExistence type="predicted"/>
<keyword evidence="3" id="KW-1185">Reference proteome</keyword>
<name>A0A418X009_9BURK</name>
<keyword evidence="2" id="KW-0808">Transferase</keyword>
<evidence type="ECO:0000313" key="2">
    <source>
        <dbReference type="EMBL" id="RJG05771.1"/>
    </source>
</evidence>
<dbReference type="PANTHER" id="PTHR45947:SF3">
    <property type="entry name" value="SULFOQUINOVOSYL TRANSFERASE SQD2"/>
    <property type="match status" value="1"/>
</dbReference>
<organism evidence="2 3">
    <name type="scientific">Noviherbaspirillum cavernae</name>
    <dbReference type="NCBI Taxonomy" id="2320862"/>
    <lineage>
        <taxon>Bacteria</taxon>
        <taxon>Pseudomonadati</taxon>
        <taxon>Pseudomonadota</taxon>
        <taxon>Betaproteobacteria</taxon>
        <taxon>Burkholderiales</taxon>
        <taxon>Oxalobacteraceae</taxon>
        <taxon>Noviherbaspirillum</taxon>
    </lineage>
</organism>
<dbReference type="GO" id="GO:0016757">
    <property type="term" value="F:glycosyltransferase activity"/>
    <property type="evidence" value="ECO:0007669"/>
    <property type="project" value="InterPro"/>
</dbReference>
<feature type="domain" description="Glycosyl transferase family 1" evidence="1">
    <location>
        <begin position="196"/>
        <end position="358"/>
    </location>
</feature>
<dbReference type="CDD" id="cd03801">
    <property type="entry name" value="GT4_PimA-like"/>
    <property type="match status" value="1"/>
</dbReference>
<evidence type="ECO:0000259" key="1">
    <source>
        <dbReference type="Pfam" id="PF00534"/>
    </source>
</evidence>
<reference evidence="2 3" key="1">
    <citation type="submission" date="2018-09" db="EMBL/GenBank/DDBJ databases">
        <authorList>
            <person name="Zhu H."/>
        </authorList>
    </citation>
    <scope>NUCLEOTIDE SEQUENCE [LARGE SCALE GENOMIC DNA]</scope>
    <source>
        <strain evidence="2 3">K2R10-39</strain>
    </source>
</reference>
<dbReference type="Gene3D" id="3.40.50.2000">
    <property type="entry name" value="Glycogen Phosphorylase B"/>
    <property type="match status" value="2"/>
</dbReference>
<dbReference type="AlphaFoldDB" id="A0A418X009"/>
<protein>
    <submittedName>
        <fullName evidence="2">Glycosyltransferase</fullName>
    </submittedName>
</protein>
<evidence type="ECO:0000313" key="3">
    <source>
        <dbReference type="Proteomes" id="UP000285190"/>
    </source>
</evidence>
<dbReference type="Proteomes" id="UP000285190">
    <property type="component" value="Unassembled WGS sequence"/>
</dbReference>
<gene>
    <name evidence="2" type="ORF">D3870_06850</name>
</gene>
<dbReference type="EMBL" id="QYUN01000002">
    <property type="protein sequence ID" value="RJG05771.1"/>
    <property type="molecule type" value="Genomic_DNA"/>
</dbReference>
<accession>A0A418X009</accession>
<dbReference type="InterPro" id="IPR001296">
    <property type="entry name" value="Glyco_trans_1"/>
</dbReference>
<dbReference type="InterPro" id="IPR050194">
    <property type="entry name" value="Glycosyltransferase_grp1"/>
</dbReference>
<dbReference type="OrthoDB" id="8779556at2"/>
<dbReference type="Pfam" id="PF00534">
    <property type="entry name" value="Glycos_transf_1"/>
    <property type="match status" value="1"/>
</dbReference>